<comment type="caution">
    <text evidence="2">The sequence shown here is derived from an EMBL/GenBank/DDBJ whole genome shotgun (WGS) entry which is preliminary data.</text>
</comment>
<dbReference type="PROSITE" id="PS50994">
    <property type="entry name" value="INTEGRASE"/>
    <property type="match status" value="1"/>
</dbReference>
<dbReference type="PANTHER" id="PTHR37984:SF15">
    <property type="entry name" value="INTEGRASE CATALYTIC DOMAIN-CONTAINING PROTEIN"/>
    <property type="match status" value="1"/>
</dbReference>
<dbReference type="InterPro" id="IPR012337">
    <property type="entry name" value="RNaseH-like_sf"/>
</dbReference>
<gene>
    <name evidence="2" type="ORF">PoB_000836400</name>
</gene>
<sequence>MSELDLYARYLDLGVKLGRSGEDLATWVEDKTSTGRLVARSPCCCSQQYNCCIADAKFNRDGRLHIESASLFGNKCSLLRDTGCNTVGVRRSLVPVSSITGRRIKVNTFCCKNRTFNTVVINISSPYFSGRVEACLLTDPVADVILGDIDGIIHPTPSNSYSGVDGPVPSACVVTRAQARKTIDNNSQNNMLPSYDPSTQSQLIHTSLNCVPLTDVRPRVRSDRPAPFQPVTLVETPFQRVIIDIVGPLPVSQNRYEYILTLVDLSTRWAEEVPLRHISAKDVAQSLFDLFCRLGFPCEIQSDRGQQFMSQVLREFNSLTNIKHFLSSPYHPQTNGVVERFHSTPKGMLRRLAFDSPSNWCQCLNAALFAYRCQVHTSTGYSPFFLLYGRSPRGPVEILHDFMSNSNLSPETSLQYQFVIDFHNKLKAGWQLAAFALKESADKSREHQSLNPRVKTVAVDEQVLVLLPSSNNKLSLTLQGPFNIAKKLSPVVYLVDFGHRFSPLHVNLLRKYHRDSPYQIKQPTSTVSAENTTAKANAASHQPAAFEPALLPFAHASSIHLSSHLDLKTLKCRLRCHHPLL</sequence>
<dbReference type="EMBL" id="BLXT01000975">
    <property type="protein sequence ID" value="GFN81858.1"/>
    <property type="molecule type" value="Genomic_DNA"/>
</dbReference>
<dbReference type="GO" id="GO:0003676">
    <property type="term" value="F:nucleic acid binding"/>
    <property type="evidence" value="ECO:0007669"/>
    <property type="project" value="InterPro"/>
</dbReference>
<feature type="domain" description="Integrase catalytic" evidence="1">
    <location>
        <begin position="233"/>
        <end position="391"/>
    </location>
</feature>
<dbReference type="Gene3D" id="3.30.420.10">
    <property type="entry name" value="Ribonuclease H-like superfamily/Ribonuclease H"/>
    <property type="match status" value="1"/>
</dbReference>
<name>A0AAV3YHV1_9GAST</name>
<dbReference type="FunFam" id="3.30.420.10:FF:000032">
    <property type="entry name" value="Retrovirus-related Pol polyprotein from transposon 297-like Protein"/>
    <property type="match status" value="1"/>
</dbReference>
<dbReference type="Proteomes" id="UP000735302">
    <property type="component" value="Unassembled WGS sequence"/>
</dbReference>
<dbReference type="InterPro" id="IPR036397">
    <property type="entry name" value="RNaseH_sf"/>
</dbReference>
<evidence type="ECO:0000313" key="2">
    <source>
        <dbReference type="EMBL" id="GFN81858.1"/>
    </source>
</evidence>
<dbReference type="GO" id="GO:0015074">
    <property type="term" value="P:DNA integration"/>
    <property type="evidence" value="ECO:0007669"/>
    <property type="project" value="InterPro"/>
</dbReference>
<dbReference type="AlphaFoldDB" id="A0AAV3YHV1"/>
<evidence type="ECO:0000259" key="1">
    <source>
        <dbReference type="PROSITE" id="PS50994"/>
    </source>
</evidence>
<dbReference type="InterPro" id="IPR001584">
    <property type="entry name" value="Integrase_cat-core"/>
</dbReference>
<protein>
    <submittedName>
        <fullName evidence="2">Pol polyprotein</fullName>
    </submittedName>
</protein>
<evidence type="ECO:0000313" key="3">
    <source>
        <dbReference type="Proteomes" id="UP000735302"/>
    </source>
</evidence>
<proteinExistence type="predicted"/>
<dbReference type="InterPro" id="IPR050951">
    <property type="entry name" value="Retrovirus_Pol_polyprotein"/>
</dbReference>
<accession>A0AAV3YHV1</accession>
<keyword evidence="3" id="KW-1185">Reference proteome</keyword>
<organism evidence="2 3">
    <name type="scientific">Plakobranchus ocellatus</name>
    <dbReference type="NCBI Taxonomy" id="259542"/>
    <lineage>
        <taxon>Eukaryota</taxon>
        <taxon>Metazoa</taxon>
        <taxon>Spiralia</taxon>
        <taxon>Lophotrochozoa</taxon>
        <taxon>Mollusca</taxon>
        <taxon>Gastropoda</taxon>
        <taxon>Heterobranchia</taxon>
        <taxon>Euthyneura</taxon>
        <taxon>Panpulmonata</taxon>
        <taxon>Sacoglossa</taxon>
        <taxon>Placobranchoidea</taxon>
        <taxon>Plakobranchidae</taxon>
        <taxon>Plakobranchus</taxon>
    </lineage>
</organism>
<dbReference type="Pfam" id="PF00665">
    <property type="entry name" value="rve"/>
    <property type="match status" value="1"/>
</dbReference>
<dbReference type="PANTHER" id="PTHR37984">
    <property type="entry name" value="PROTEIN CBG26694"/>
    <property type="match status" value="1"/>
</dbReference>
<reference evidence="2 3" key="1">
    <citation type="journal article" date="2021" name="Elife">
        <title>Chloroplast acquisition without the gene transfer in kleptoplastic sea slugs, Plakobranchus ocellatus.</title>
        <authorList>
            <person name="Maeda T."/>
            <person name="Takahashi S."/>
            <person name="Yoshida T."/>
            <person name="Shimamura S."/>
            <person name="Takaki Y."/>
            <person name="Nagai Y."/>
            <person name="Toyoda A."/>
            <person name="Suzuki Y."/>
            <person name="Arimoto A."/>
            <person name="Ishii H."/>
            <person name="Satoh N."/>
            <person name="Nishiyama T."/>
            <person name="Hasebe M."/>
            <person name="Maruyama T."/>
            <person name="Minagawa J."/>
            <person name="Obokata J."/>
            <person name="Shigenobu S."/>
        </authorList>
    </citation>
    <scope>NUCLEOTIDE SEQUENCE [LARGE SCALE GENOMIC DNA]</scope>
</reference>
<dbReference type="SUPFAM" id="SSF53098">
    <property type="entry name" value="Ribonuclease H-like"/>
    <property type="match status" value="1"/>
</dbReference>